<reference evidence="2" key="3">
    <citation type="journal article" date="2017" name="Nature">
        <title>Genome sequence of the progenitor of the wheat D genome Aegilops tauschii.</title>
        <authorList>
            <person name="Luo M.C."/>
            <person name="Gu Y.Q."/>
            <person name="Puiu D."/>
            <person name="Wang H."/>
            <person name="Twardziok S.O."/>
            <person name="Deal K.R."/>
            <person name="Huo N."/>
            <person name="Zhu T."/>
            <person name="Wang L."/>
            <person name="Wang Y."/>
            <person name="McGuire P.E."/>
            <person name="Liu S."/>
            <person name="Long H."/>
            <person name="Ramasamy R.K."/>
            <person name="Rodriguez J.C."/>
            <person name="Van S.L."/>
            <person name="Yuan L."/>
            <person name="Wang Z."/>
            <person name="Xia Z."/>
            <person name="Xiao L."/>
            <person name="Anderson O.D."/>
            <person name="Ouyang S."/>
            <person name="Liang Y."/>
            <person name="Zimin A.V."/>
            <person name="Pertea G."/>
            <person name="Qi P."/>
            <person name="Bennetzen J.L."/>
            <person name="Dai X."/>
            <person name="Dawson M.W."/>
            <person name="Muller H.G."/>
            <person name="Kugler K."/>
            <person name="Rivarola-Duarte L."/>
            <person name="Spannagl M."/>
            <person name="Mayer K.F.X."/>
            <person name="Lu F.H."/>
            <person name="Bevan M.W."/>
            <person name="Leroy P."/>
            <person name="Li P."/>
            <person name="You F.M."/>
            <person name="Sun Q."/>
            <person name="Liu Z."/>
            <person name="Lyons E."/>
            <person name="Wicker T."/>
            <person name="Salzberg S.L."/>
            <person name="Devos K.M."/>
            <person name="Dvorak J."/>
        </authorList>
    </citation>
    <scope>NUCLEOTIDE SEQUENCE [LARGE SCALE GENOMIC DNA]</scope>
    <source>
        <strain evidence="2">cv. AL8/78</strain>
    </source>
</reference>
<proteinExistence type="predicted"/>
<dbReference type="AlphaFoldDB" id="A0A453NFH4"/>
<protein>
    <recommendedName>
        <fullName evidence="4">Secreted protein</fullName>
    </recommendedName>
</protein>
<feature type="signal peptide" evidence="1">
    <location>
        <begin position="1"/>
        <end position="20"/>
    </location>
</feature>
<organism evidence="2 3">
    <name type="scientific">Aegilops tauschii subsp. strangulata</name>
    <name type="common">Goatgrass</name>
    <dbReference type="NCBI Taxonomy" id="200361"/>
    <lineage>
        <taxon>Eukaryota</taxon>
        <taxon>Viridiplantae</taxon>
        <taxon>Streptophyta</taxon>
        <taxon>Embryophyta</taxon>
        <taxon>Tracheophyta</taxon>
        <taxon>Spermatophyta</taxon>
        <taxon>Magnoliopsida</taxon>
        <taxon>Liliopsida</taxon>
        <taxon>Poales</taxon>
        <taxon>Poaceae</taxon>
        <taxon>BOP clade</taxon>
        <taxon>Pooideae</taxon>
        <taxon>Triticodae</taxon>
        <taxon>Triticeae</taxon>
        <taxon>Triticinae</taxon>
        <taxon>Aegilops</taxon>
    </lineage>
</organism>
<reference evidence="2" key="5">
    <citation type="journal article" date="2021" name="G3 (Bethesda)">
        <title>Aegilops tauschii genome assembly Aet v5.0 features greater sequence contiguity and improved annotation.</title>
        <authorList>
            <person name="Wang L."/>
            <person name="Zhu T."/>
            <person name="Rodriguez J.C."/>
            <person name="Deal K.R."/>
            <person name="Dubcovsky J."/>
            <person name="McGuire P.E."/>
            <person name="Lux T."/>
            <person name="Spannagl M."/>
            <person name="Mayer K.F.X."/>
            <person name="Baldrich P."/>
            <person name="Meyers B.C."/>
            <person name="Huo N."/>
            <person name="Gu Y.Q."/>
            <person name="Zhou H."/>
            <person name="Devos K.M."/>
            <person name="Bennetzen J.L."/>
            <person name="Unver T."/>
            <person name="Budak H."/>
            <person name="Gulick P.J."/>
            <person name="Galiba G."/>
            <person name="Kalapos B."/>
            <person name="Nelson D.R."/>
            <person name="Li P."/>
            <person name="You F.M."/>
            <person name="Luo M.C."/>
            <person name="Dvorak J."/>
        </authorList>
    </citation>
    <scope>NUCLEOTIDE SEQUENCE [LARGE SCALE GENOMIC DNA]</scope>
    <source>
        <strain evidence="2">cv. AL8/78</strain>
    </source>
</reference>
<evidence type="ECO:0000313" key="2">
    <source>
        <dbReference type="EnsemblPlants" id="AET6Gv20352700.1"/>
    </source>
</evidence>
<accession>A0A453NFH4</accession>
<dbReference type="Gramene" id="AET6Gv20352700.1">
    <property type="protein sequence ID" value="AET6Gv20352700.1"/>
    <property type="gene ID" value="AET6Gv20352700"/>
</dbReference>
<evidence type="ECO:0008006" key="4">
    <source>
        <dbReference type="Google" id="ProtNLM"/>
    </source>
</evidence>
<sequence>MPSLSWILALTLSMVSELSTSRVMVLPVRVFTKICILRRWGRRIRRALESIGDEIGCGFVGSVPGSCCEDWRRGGGGYLCWLVTGPGGEGIYPVP</sequence>
<reference evidence="3" key="2">
    <citation type="journal article" date="2017" name="Nat. Plants">
        <title>The Aegilops tauschii genome reveals multiple impacts of transposons.</title>
        <authorList>
            <person name="Zhao G."/>
            <person name="Zou C."/>
            <person name="Li K."/>
            <person name="Wang K."/>
            <person name="Li T."/>
            <person name="Gao L."/>
            <person name="Zhang X."/>
            <person name="Wang H."/>
            <person name="Yang Z."/>
            <person name="Liu X."/>
            <person name="Jiang W."/>
            <person name="Mao L."/>
            <person name="Kong X."/>
            <person name="Jiao Y."/>
            <person name="Jia J."/>
        </authorList>
    </citation>
    <scope>NUCLEOTIDE SEQUENCE [LARGE SCALE GENOMIC DNA]</scope>
    <source>
        <strain evidence="3">cv. AL8/78</strain>
    </source>
</reference>
<evidence type="ECO:0000313" key="3">
    <source>
        <dbReference type="Proteomes" id="UP000015105"/>
    </source>
</evidence>
<keyword evidence="3" id="KW-1185">Reference proteome</keyword>
<reference evidence="2" key="4">
    <citation type="submission" date="2019-03" db="UniProtKB">
        <authorList>
            <consortium name="EnsemblPlants"/>
        </authorList>
    </citation>
    <scope>IDENTIFICATION</scope>
</reference>
<feature type="chain" id="PRO_5019369843" description="Secreted protein" evidence="1">
    <location>
        <begin position="21"/>
        <end position="95"/>
    </location>
</feature>
<dbReference type="EnsemblPlants" id="AET6Gv20352700.1">
    <property type="protein sequence ID" value="AET6Gv20352700.1"/>
    <property type="gene ID" value="AET6Gv20352700"/>
</dbReference>
<reference evidence="3" key="1">
    <citation type="journal article" date="2014" name="Science">
        <title>Ancient hybridizations among the ancestral genomes of bread wheat.</title>
        <authorList>
            <consortium name="International Wheat Genome Sequencing Consortium,"/>
            <person name="Marcussen T."/>
            <person name="Sandve S.R."/>
            <person name="Heier L."/>
            <person name="Spannagl M."/>
            <person name="Pfeifer M."/>
            <person name="Jakobsen K.S."/>
            <person name="Wulff B.B."/>
            <person name="Steuernagel B."/>
            <person name="Mayer K.F."/>
            <person name="Olsen O.A."/>
        </authorList>
    </citation>
    <scope>NUCLEOTIDE SEQUENCE [LARGE SCALE GENOMIC DNA]</scope>
    <source>
        <strain evidence="3">cv. AL8/78</strain>
    </source>
</reference>
<name>A0A453NFH4_AEGTS</name>
<dbReference type="Proteomes" id="UP000015105">
    <property type="component" value="Chromosome 6D"/>
</dbReference>
<keyword evidence="1" id="KW-0732">Signal</keyword>
<evidence type="ECO:0000256" key="1">
    <source>
        <dbReference type="SAM" id="SignalP"/>
    </source>
</evidence>